<dbReference type="PROSITE" id="PS50043">
    <property type="entry name" value="HTH_LUXR_2"/>
    <property type="match status" value="1"/>
</dbReference>
<protein>
    <recommendedName>
        <fullName evidence="5">HTH luxR-type domain-containing protein</fullName>
    </recommendedName>
</protein>
<dbReference type="PRINTS" id="PR00038">
    <property type="entry name" value="HTHLUXR"/>
</dbReference>
<dbReference type="Pfam" id="PF25873">
    <property type="entry name" value="WHD_MalT"/>
    <property type="match status" value="1"/>
</dbReference>
<organism evidence="6 7">
    <name type="scientific">Ktedonosporobacter rubrisoli</name>
    <dbReference type="NCBI Taxonomy" id="2509675"/>
    <lineage>
        <taxon>Bacteria</taxon>
        <taxon>Bacillati</taxon>
        <taxon>Chloroflexota</taxon>
        <taxon>Ktedonobacteria</taxon>
        <taxon>Ktedonobacterales</taxon>
        <taxon>Ktedonosporobacteraceae</taxon>
        <taxon>Ktedonosporobacter</taxon>
    </lineage>
</organism>
<dbReference type="SMART" id="SM00421">
    <property type="entry name" value="HTH_LUXR"/>
    <property type="match status" value="1"/>
</dbReference>
<evidence type="ECO:0000256" key="1">
    <source>
        <dbReference type="ARBA" id="ARBA00023015"/>
    </source>
</evidence>
<dbReference type="OrthoDB" id="135557at2"/>
<dbReference type="PROSITE" id="PS00622">
    <property type="entry name" value="HTH_LUXR_1"/>
    <property type="match status" value="1"/>
</dbReference>
<dbReference type="InterPro" id="IPR011990">
    <property type="entry name" value="TPR-like_helical_dom_sf"/>
</dbReference>
<keyword evidence="4" id="KW-0175">Coiled coil</keyword>
<keyword evidence="1" id="KW-0805">Transcription regulation</keyword>
<accession>A0A4P6JIV0</accession>
<keyword evidence="2" id="KW-0238">DNA-binding</keyword>
<dbReference type="InterPro" id="IPR027417">
    <property type="entry name" value="P-loop_NTPase"/>
</dbReference>
<dbReference type="SUPFAM" id="SSF48452">
    <property type="entry name" value="TPR-like"/>
    <property type="match status" value="1"/>
</dbReference>
<evidence type="ECO:0000313" key="7">
    <source>
        <dbReference type="Proteomes" id="UP000290365"/>
    </source>
</evidence>
<dbReference type="InterPro" id="IPR000792">
    <property type="entry name" value="Tscrpt_reg_LuxR_C"/>
</dbReference>
<feature type="domain" description="HTH luxR-type" evidence="5">
    <location>
        <begin position="972"/>
        <end position="1037"/>
    </location>
</feature>
<dbReference type="Gene3D" id="1.25.40.10">
    <property type="entry name" value="Tetratricopeptide repeat domain"/>
    <property type="match status" value="1"/>
</dbReference>
<dbReference type="SUPFAM" id="SSF46894">
    <property type="entry name" value="C-terminal effector domain of the bipartite response regulators"/>
    <property type="match status" value="1"/>
</dbReference>
<gene>
    <name evidence="6" type="ORF">EPA93_02050</name>
</gene>
<dbReference type="InterPro" id="IPR036388">
    <property type="entry name" value="WH-like_DNA-bd_sf"/>
</dbReference>
<dbReference type="AlphaFoldDB" id="A0A4P6JIV0"/>
<dbReference type="GO" id="GO:0006355">
    <property type="term" value="P:regulation of DNA-templated transcription"/>
    <property type="evidence" value="ECO:0007669"/>
    <property type="project" value="InterPro"/>
</dbReference>
<dbReference type="KEGG" id="kbs:EPA93_02050"/>
<evidence type="ECO:0000256" key="3">
    <source>
        <dbReference type="ARBA" id="ARBA00023163"/>
    </source>
</evidence>
<dbReference type="Pfam" id="PF17874">
    <property type="entry name" value="TPR_MalT"/>
    <property type="match status" value="1"/>
</dbReference>
<dbReference type="GO" id="GO:0003677">
    <property type="term" value="F:DNA binding"/>
    <property type="evidence" value="ECO:0007669"/>
    <property type="project" value="UniProtKB-KW"/>
</dbReference>
<dbReference type="EMBL" id="CP035758">
    <property type="protein sequence ID" value="QBD74840.1"/>
    <property type="molecule type" value="Genomic_DNA"/>
</dbReference>
<feature type="coiled-coil region" evidence="4">
    <location>
        <begin position="852"/>
        <end position="879"/>
    </location>
</feature>
<keyword evidence="7" id="KW-1185">Reference proteome</keyword>
<name>A0A4P6JIV0_KTERU</name>
<evidence type="ECO:0000256" key="2">
    <source>
        <dbReference type="ARBA" id="ARBA00023125"/>
    </source>
</evidence>
<dbReference type="Pfam" id="PF00196">
    <property type="entry name" value="GerE"/>
    <property type="match status" value="1"/>
</dbReference>
<dbReference type="PANTHER" id="PTHR44688:SF16">
    <property type="entry name" value="DNA-BINDING TRANSCRIPTIONAL ACTIVATOR DEVR_DOSR"/>
    <property type="match status" value="1"/>
</dbReference>
<sequence>MPRPAAAQLIWSQEQGMYILYEQGNAAASLQQGEDERWSAWLGAHTSFSFQGKCGHINLQKERRARGQDGYWYAFRRIGKRVVKKYAGRAAELSFAHLESLAQLLDASASKLSPVFAPAAASLSFQHQMPLLASKLQLPRQPSSLIERWHLLARLDAARKGKLTLLSAPAGFGKTTLVRQWISERKGSENTSSFPLYAWLNLDPDDNDPLRFWHYLIAACQNLYAGLGQSALASYDQEQYLSFRSFSLEAIITAFLNELTVTLTDGILVLDDYHVISSPQIHKTLLFFLDHLPASLHILIITRIDPPFPLTRLRAHHELYELRASDLRFSAEETSTFFQQTMSLALSSEMITQCEALLEGWATGLHLLSLLLQEQLNQQTFKRILESFAASNQTLIDYFVGEVLSTQPQAIQDFLLQTSMLSRLCGSLCNTILGCEDSERVLAELAHANLFMQPLYESEPVAKWYRYHPLFAEAMQYEARRRLDEGMMNALCSRASQWFEQHGMFIEAIDVVGKSGNFVHQAELIEKLIDTRHYLENNEFHTLRRWLERMPEALLRQRPRLAFSYALALVFTPLSDYLLPQELQHLHSLLLLAEERFRQQGDLPKLGEIFAFRALLAHKRGALREAGTWARQALAWLEPRQEALWQAACLAILGEEAHHASKLTIARKTLQEAQAIGQNSGNRSFTRTVSALLGEVCFEQGALRLAAEYYRQMLRGAREQRDINDIGHAQIGMAWLLYEWNELAEAELAVREAVDIGKLLAHEELQIQAELLQARLESACGHIASAGQRYASLLVRLQQHDLPLLTHDVLFWQARWQLMLGDFSAVHRWLNNRGQHSRELPQRYQAREEILIARLLLMEKNIEESIEMLQRQLQTAHAMEHIHSALEIQVLLAQAYAEHKQRPKASELLRTTLIQAQAEGYMRLFLDEGEALTSLLQTLTPREPQPRAYLRNILHAANAERREQHLTASPASSILIPPLSSQEHKVLRLLAAGSSNPEIAQTLVVSVTTVRSQVQSIYRKLGVNNRVAASEIARHLQLL</sequence>
<dbReference type="Gene3D" id="1.10.10.10">
    <property type="entry name" value="Winged helix-like DNA-binding domain superfamily/Winged helix DNA-binding domain"/>
    <property type="match status" value="1"/>
</dbReference>
<dbReference type="InterPro" id="IPR016032">
    <property type="entry name" value="Sig_transdc_resp-reg_C-effctor"/>
</dbReference>
<reference evidence="6 7" key="1">
    <citation type="submission" date="2019-01" db="EMBL/GenBank/DDBJ databases">
        <title>Ktedonosporobacter rubrisoli SCAWS-G2.</title>
        <authorList>
            <person name="Huang Y."/>
            <person name="Yan B."/>
        </authorList>
    </citation>
    <scope>NUCLEOTIDE SEQUENCE [LARGE SCALE GENOMIC DNA]</scope>
    <source>
        <strain evidence="6 7">SCAWS-G2</strain>
    </source>
</reference>
<evidence type="ECO:0000313" key="6">
    <source>
        <dbReference type="EMBL" id="QBD74840.1"/>
    </source>
</evidence>
<proteinExistence type="predicted"/>
<dbReference type="InterPro" id="IPR041617">
    <property type="entry name" value="TPR_MalT"/>
</dbReference>
<evidence type="ECO:0000256" key="4">
    <source>
        <dbReference type="SAM" id="Coils"/>
    </source>
</evidence>
<keyword evidence="3" id="KW-0804">Transcription</keyword>
<dbReference type="Proteomes" id="UP000290365">
    <property type="component" value="Chromosome"/>
</dbReference>
<dbReference type="PANTHER" id="PTHR44688">
    <property type="entry name" value="DNA-BINDING TRANSCRIPTIONAL ACTIVATOR DEVR_DOSR"/>
    <property type="match status" value="1"/>
</dbReference>
<dbReference type="InterPro" id="IPR059106">
    <property type="entry name" value="WHD_MalT"/>
</dbReference>
<dbReference type="Gene3D" id="3.40.50.300">
    <property type="entry name" value="P-loop containing nucleotide triphosphate hydrolases"/>
    <property type="match status" value="1"/>
</dbReference>
<dbReference type="SUPFAM" id="SSF52540">
    <property type="entry name" value="P-loop containing nucleoside triphosphate hydrolases"/>
    <property type="match status" value="1"/>
</dbReference>
<dbReference type="CDD" id="cd06170">
    <property type="entry name" value="LuxR_C_like"/>
    <property type="match status" value="1"/>
</dbReference>
<evidence type="ECO:0000259" key="5">
    <source>
        <dbReference type="PROSITE" id="PS50043"/>
    </source>
</evidence>